<evidence type="ECO:0000313" key="4">
    <source>
        <dbReference type="Proteomes" id="UP000243077"/>
    </source>
</evidence>
<keyword evidence="2" id="KW-1133">Transmembrane helix</keyword>
<gene>
    <name evidence="3" type="ORF">C3B54_111592</name>
</gene>
<dbReference type="Proteomes" id="UP000243077">
    <property type="component" value="Chromosome"/>
</dbReference>
<evidence type="ECO:0000256" key="1">
    <source>
        <dbReference type="SAM" id="MobiDB-lite"/>
    </source>
</evidence>
<feature type="region of interest" description="Disordered" evidence="1">
    <location>
        <begin position="103"/>
        <end position="126"/>
    </location>
</feature>
<feature type="transmembrane region" description="Helical" evidence="2">
    <location>
        <begin position="15"/>
        <end position="36"/>
    </location>
</feature>
<dbReference type="AlphaFoldDB" id="A0A2L2BS96"/>
<proteinExistence type="predicted"/>
<dbReference type="EMBL" id="CP026923">
    <property type="protein sequence ID" value="AVG24529.1"/>
    <property type="molecule type" value="Genomic_DNA"/>
</dbReference>
<dbReference type="RefSeq" id="WP_104913993.1">
    <property type="nucleotide sequence ID" value="NZ_CP026923.1"/>
</dbReference>
<keyword evidence="2" id="KW-0472">Membrane</keyword>
<evidence type="ECO:0000313" key="3">
    <source>
        <dbReference type="EMBL" id="AVG24529.1"/>
    </source>
</evidence>
<sequence>MPWHYQVLPGWLAEVFGRLVLLGSVALLLATVYKVLYPDIYGLWTKVLAPRQRRAVLDRVEKLHAEGSPVPRALSRQVESWNQEMAQDQRDRDRIVALSAAIARSTSDDTPEGKPPGVPKGSPSQT</sequence>
<protein>
    <submittedName>
        <fullName evidence="3">Uncharacterized protein</fullName>
    </submittedName>
</protein>
<dbReference type="KEGG" id="psai:C3B54_111592"/>
<accession>A0A2L2BS96</accession>
<name>A0A2L2BS96_9MICO</name>
<keyword evidence="4" id="KW-1185">Reference proteome</keyword>
<organism evidence="3 4">
    <name type="scientific">Pontimonas salivibrio</name>
    <dbReference type="NCBI Taxonomy" id="1159327"/>
    <lineage>
        <taxon>Bacteria</taxon>
        <taxon>Bacillati</taxon>
        <taxon>Actinomycetota</taxon>
        <taxon>Actinomycetes</taxon>
        <taxon>Micrococcales</taxon>
        <taxon>Microbacteriaceae</taxon>
        <taxon>Pontimonas</taxon>
    </lineage>
</organism>
<evidence type="ECO:0000256" key="2">
    <source>
        <dbReference type="SAM" id="Phobius"/>
    </source>
</evidence>
<keyword evidence="2" id="KW-0812">Transmembrane</keyword>
<reference evidence="3 4" key="1">
    <citation type="submission" date="2018-02" db="EMBL/GenBank/DDBJ databases">
        <title>Complete genome of the streamlined marine actinobacterium Pontimonas salivibrio CL-TW6 adapted to coastal planktonic lifestype.</title>
        <authorList>
            <person name="Cho B.C."/>
            <person name="Hardies S.C."/>
            <person name="Jang G.I."/>
            <person name="Hwang C.Y."/>
        </authorList>
    </citation>
    <scope>NUCLEOTIDE SEQUENCE [LARGE SCALE GENOMIC DNA]</scope>
    <source>
        <strain evidence="3 4">CL-TW6</strain>
    </source>
</reference>